<dbReference type="Proteomes" id="UP000292855">
    <property type="component" value="Unassembled WGS sequence"/>
</dbReference>
<keyword evidence="2" id="KW-1185">Reference proteome</keyword>
<dbReference type="RefSeq" id="WP_130141438.1">
    <property type="nucleotide sequence ID" value="NZ_SGIT01000002.1"/>
</dbReference>
<reference evidence="1 2" key="1">
    <citation type="submission" date="2019-02" db="EMBL/GenBank/DDBJ databases">
        <authorList>
            <person name="Li Y."/>
        </authorList>
    </citation>
    <scope>NUCLEOTIDE SEQUENCE [LARGE SCALE GENOMIC DNA]</scope>
    <source>
        <strain evidence="1 2">30C10-4-7</strain>
    </source>
</reference>
<dbReference type="AlphaFoldDB" id="A0A4V2DBX6"/>
<name>A0A4V2DBX6_9SPHI</name>
<comment type="caution">
    <text evidence="1">The sequence shown here is derived from an EMBL/GenBank/DDBJ whole genome shotgun (WGS) entry which is preliminary data.</text>
</comment>
<organism evidence="1 2">
    <name type="scientific">Sphingobacterium corticibacterium</name>
    <dbReference type="NCBI Taxonomy" id="2484746"/>
    <lineage>
        <taxon>Bacteria</taxon>
        <taxon>Pseudomonadati</taxon>
        <taxon>Bacteroidota</taxon>
        <taxon>Sphingobacteriia</taxon>
        <taxon>Sphingobacteriales</taxon>
        <taxon>Sphingobacteriaceae</taxon>
        <taxon>Sphingobacterium</taxon>
    </lineage>
</organism>
<dbReference type="OrthoDB" id="644302at2"/>
<evidence type="ECO:0000313" key="1">
    <source>
        <dbReference type="EMBL" id="RZF59518.1"/>
    </source>
</evidence>
<gene>
    <name evidence="1" type="ORF">EWE74_10145</name>
</gene>
<protein>
    <submittedName>
        <fullName evidence="1">Uncharacterized protein</fullName>
    </submittedName>
</protein>
<dbReference type="PROSITE" id="PS51257">
    <property type="entry name" value="PROKAR_LIPOPROTEIN"/>
    <property type="match status" value="1"/>
</dbReference>
<dbReference type="EMBL" id="SGIT01000002">
    <property type="protein sequence ID" value="RZF59518.1"/>
    <property type="molecule type" value="Genomic_DNA"/>
</dbReference>
<proteinExistence type="predicted"/>
<sequence length="532" mass="61083">MRIKHLLFPLLISGVVLSGCQKDHSNPVEPGHENAALSADSARTEFSKILSKAVYNEPDLRNFIKVKALEQFDNDYDVFYPFVKDEIVSEGQTFRTILEKYCDDPNTLNKIEEELPLLNILLPDLTAFFEFSADKWNSEEKEIAVTALNRNNDPHVIYGNGERMSTLEPNEIPGFPILVVKNSERLKKKNDIKVKGAPEKLDYEFVDNAFDKRLNTKATPATSTDNEGMIVGAWQEFGVDPQYWQRDYIYYGMSHSNPKDGQLNPQIREHIEMIKFEPSILYTISDQTGDPFLKDNHQHKSDDKNPLSYDQISRALWTDGNFEFRIYVSKGKRDGNSAAAQSIVMNVHPTEIFRFRKIKHKIKGGGWFHRDRHTYWIESRDDIESKWYFPYNGAGYPLEKWDVAQEAMNLNFQIFERDDSETIEKSYSYKNTYANSTNFKIDIGLGNIIKQIVKLDLGFGYSSNKSTEKTESTKIVTTKTSDDLGSLTLYFSDPILRTSSGKKKIDNSPWFFSDAYTISNGAVTMQVLPKKL</sequence>
<accession>A0A4V2DBX6</accession>
<evidence type="ECO:0000313" key="2">
    <source>
        <dbReference type="Proteomes" id="UP000292855"/>
    </source>
</evidence>